<keyword evidence="3" id="KW-0479">Metal-binding</keyword>
<dbReference type="InterPro" id="IPR017900">
    <property type="entry name" value="4Fe4S_Fe_S_CS"/>
</dbReference>
<reference evidence="10" key="1">
    <citation type="journal article" date="2020" name="Appl. Environ. Microbiol.">
        <title>Diazotrophic Anaeromyxobacter Isolates from Soils.</title>
        <authorList>
            <person name="Masuda Y."/>
            <person name="Yamanaka H."/>
            <person name="Xu Z.X."/>
            <person name="Shiratori Y."/>
            <person name="Aono T."/>
            <person name="Amachi S."/>
            <person name="Senoo K."/>
            <person name="Itoh H."/>
        </authorList>
    </citation>
    <scope>NUCLEOTIDE SEQUENCE [LARGE SCALE GENOMIC DNA]</scope>
    <source>
        <strain evidence="10">R267</strain>
    </source>
</reference>
<evidence type="ECO:0000256" key="4">
    <source>
        <dbReference type="ARBA" id="ARBA00022737"/>
    </source>
</evidence>
<feature type="domain" description="4Fe-4S ferredoxin-type" evidence="8">
    <location>
        <begin position="126"/>
        <end position="155"/>
    </location>
</feature>
<dbReference type="PROSITE" id="PS00198">
    <property type="entry name" value="4FE4S_FER_1"/>
    <property type="match status" value="1"/>
</dbReference>
<evidence type="ECO:0000256" key="2">
    <source>
        <dbReference type="ARBA" id="ARBA00022485"/>
    </source>
</evidence>
<dbReference type="Pfam" id="PF13247">
    <property type="entry name" value="Fer4_11"/>
    <property type="match status" value="1"/>
</dbReference>
<dbReference type="EMBL" id="BJTG01000007">
    <property type="protein sequence ID" value="GEJ58232.1"/>
    <property type="molecule type" value="Genomic_DNA"/>
</dbReference>
<keyword evidence="4" id="KW-0677">Repeat</keyword>
<feature type="region of interest" description="Disordered" evidence="7">
    <location>
        <begin position="284"/>
        <end position="303"/>
    </location>
</feature>
<gene>
    <name evidence="9" type="ORF">AMYX_29730</name>
</gene>
<evidence type="ECO:0000256" key="6">
    <source>
        <dbReference type="ARBA" id="ARBA00023014"/>
    </source>
</evidence>
<dbReference type="PANTHER" id="PTHR43545">
    <property type="entry name" value="FORMATE DEHYDROGENASE, NITRATE-INDUCIBLE, IRON-SULFUR SUBUNIT"/>
    <property type="match status" value="1"/>
</dbReference>
<dbReference type="Proteomes" id="UP000503640">
    <property type="component" value="Unassembled WGS sequence"/>
</dbReference>
<comment type="caution">
    <text evidence="9">The sequence shown here is derived from an EMBL/GenBank/DDBJ whole genome shotgun (WGS) entry which is preliminary data.</text>
</comment>
<name>A0A7I9VP97_9BACT</name>
<evidence type="ECO:0000313" key="10">
    <source>
        <dbReference type="Proteomes" id="UP000503640"/>
    </source>
</evidence>
<keyword evidence="6" id="KW-0411">Iron-sulfur</keyword>
<protein>
    <recommendedName>
        <fullName evidence="8">4Fe-4S ferredoxin-type domain-containing protein</fullName>
    </recommendedName>
</protein>
<accession>A0A7I9VP97</accession>
<dbReference type="Gene3D" id="3.30.70.20">
    <property type="match status" value="2"/>
</dbReference>
<dbReference type="SUPFAM" id="SSF54862">
    <property type="entry name" value="4Fe-4S ferredoxins"/>
    <property type="match status" value="1"/>
</dbReference>
<evidence type="ECO:0000256" key="7">
    <source>
        <dbReference type="SAM" id="MobiDB-lite"/>
    </source>
</evidence>
<evidence type="ECO:0000256" key="3">
    <source>
        <dbReference type="ARBA" id="ARBA00022723"/>
    </source>
</evidence>
<keyword evidence="5" id="KW-0408">Iron</keyword>
<dbReference type="PROSITE" id="PS51379">
    <property type="entry name" value="4FE4S_FER_2"/>
    <property type="match status" value="2"/>
</dbReference>
<evidence type="ECO:0000313" key="9">
    <source>
        <dbReference type="EMBL" id="GEJ58232.1"/>
    </source>
</evidence>
<keyword evidence="2" id="KW-0004">4Fe-4S</keyword>
<dbReference type="CDD" id="cd10561">
    <property type="entry name" value="HybA_like"/>
    <property type="match status" value="1"/>
</dbReference>
<evidence type="ECO:0000256" key="1">
    <source>
        <dbReference type="ARBA" id="ARBA00004196"/>
    </source>
</evidence>
<comment type="subcellular location">
    <subcellularLocation>
        <location evidence="1">Cell envelope</location>
    </subcellularLocation>
</comment>
<dbReference type="InterPro" id="IPR051555">
    <property type="entry name" value="FDH_Electron_Transfer_Unit"/>
</dbReference>
<dbReference type="InterPro" id="IPR017896">
    <property type="entry name" value="4Fe4S_Fe-S-bd"/>
</dbReference>
<dbReference type="PANTHER" id="PTHR43545:SF4">
    <property type="entry name" value="IRON-SULFUR PROTEIN"/>
    <property type="match status" value="1"/>
</dbReference>
<dbReference type="GO" id="GO:0051539">
    <property type="term" value="F:4 iron, 4 sulfur cluster binding"/>
    <property type="evidence" value="ECO:0007669"/>
    <property type="project" value="UniProtKB-KW"/>
</dbReference>
<feature type="domain" description="4Fe-4S ferredoxin-type" evidence="8">
    <location>
        <begin position="35"/>
        <end position="65"/>
    </location>
</feature>
<dbReference type="GO" id="GO:0046872">
    <property type="term" value="F:metal ion binding"/>
    <property type="evidence" value="ECO:0007669"/>
    <property type="project" value="UniProtKB-KW"/>
</dbReference>
<dbReference type="AlphaFoldDB" id="A0A7I9VP97"/>
<dbReference type="GO" id="GO:0030313">
    <property type="term" value="C:cell envelope"/>
    <property type="evidence" value="ECO:0007669"/>
    <property type="project" value="UniProtKB-SubCell"/>
</dbReference>
<evidence type="ECO:0000259" key="8">
    <source>
        <dbReference type="PROSITE" id="PS51379"/>
    </source>
</evidence>
<organism evidence="9 10">
    <name type="scientific">Anaeromyxobacter diazotrophicus</name>
    <dbReference type="NCBI Taxonomy" id="2590199"/>
    <lineage>
        <taxon>Bacteria</taxon>
        <taxon>Pseudomonadati</taxon>
        <taxon>Myxococcota</taxon>
        <taxon>Myxococcia</taxon>
        <taxon>Myxococcales</taxon>
        <taxon>Cystobacterineae</taxon>
        <taxon>Anaeromyxobacteraceae</taxon>
        <taxon>Anaeromyxobacter</taxon>
    </lineage>
</organism>
<evidence type="ECO:0000256" key="5">
    <source>
        <dbReference type="ARBA" id="ARBA00023004"/>
    </source>
</evidence>
<proteinExistence type="predicted"/>
<sequence length="303" mass="32545">MQVAGIAGTAAAGLGASTARASFHTSLDAKGENENAMLVDTTLCAGCRGCEAACAEANGLPAPASDEAVKGARRETAPEVFTVVNAFGPIGHDGDDRFAKRQCMHCLEPACASVCMVRALDKTPTGPVVYHGERCLGCRYCMVACPFEVPKYQYDKLAPLVRKCTFCPSRQAEGKKPACASVCPTGALTFGKRRALIELAKGRIYRNPEKYLHHVYGEHEAGGTDWLYISDVPFEQLGMKAVRDEPYPDKVQGALSAPPFVMTLWPPLLMGLYAFSKRRDALNGNHHEPGGAAAEAKKEDRHG</sequence>
<keyword evidence="10" id="KW-1185">Reference proteome</keyword>